<proteinExistence type="predicted"/>
<evidence type="ECO:0000313" key="2">
    <source>
        <dbReference type="Proteomes" id="UP001162992"/>
    </source>
</evidence>
<dbReference type="Proteomes" id="UP001162992">
    <property type="component" value="Chromosome 11"/>
</dbReference>
<protein>
    <submittedName>
        <fullName evidence="1">Uncharacterized protein</fullName>
    </submittedName>
</protein>
<evidence type="ECO:0000313" key="1">
    <source>
        <dbReference type="EMBL" id="KAJ7538193.1"/>
    </source>
</evidence>
<name>A0ACC2C8I7_DIPCM</name>
<keyword evidence="2" id="KW-1185">Reference proteome</keyword>
<gene>
    <name evidence="1" type="ORF">O6H91_11G037600</name>
</gene>
<dbReference type="EMBL" id="CM055102">
    <property type="protein sequence ID" value="KAJ7538193.1"/>
    <property type="molecule type" value="Genomic_DNA"/>
</dbReference>
<reference evidence="2" key="1">
    <citation type="journal article" date="2024" name="Proc. Natl. Acad. Sci. U.S.A.">
        <title>Extraordinary preservation of gene collinearity over three hundred million years revealed in homosporous lycophytes.</title>
        <authorList>
            <person name="Li C."/>
            <person name="Wickell D."/>
            <person name="Kuo L.Y."/>
            <person name="Chen X."/>
            <person name="Nie B."/>
            <person name="Liao X."/>
            <person name="Peng D."/>
            <person name="Ji J."/>
            <person name="Jenkins J."/>
            <person name="Williams M."/>
            <person name="Shu S."/>
            <person name="Plott C."/>
            <person name="Barry K."/>
            <person name="Rajasekar S."/>
            <person name="Grimwood J."/>
            <person name="Han X."/>
            <person name="Sun S."/>
            <person name="Hou Z."/>
            <person name="He W."/>
            <person name="Dai G."/>
            <person name="Sun C."/>
            <person name="Schmutz J."/>
            <person name="Leebens-Mack J.H."/>
            <person name="Li F.W."/>
            <person name="Wang L."/>
        </authorList>
    </citation>
    <scope>NUCLEOTIDE SEQUENCE [LARGE SCALE GENOMIC DNA]</scope>
    <source>
        <strain evidence="2">cv. PW_Plant_1</strain>
    </source>
</reference>
<sequence length="1274" mass="144848">MRTWERVHTTRRGRVRLDQVHIPAHEIAQPGYRTIYCNDSPSNLLFKFKGNSIATTKYNLVTFFPKGLYEQFRRVANLYFLMIAILSATPISPVHPITNIVPLTLVLSVSLIKEAFEDRKRYQNDKVINASLIEVLRDSEWVAIPWSKLAVGDLVRVQGLDEDSSSQLLSVNRDGRLDSLKNVFCGLMLTNLGFACKQVRADQYFPADLLFLASTNADGICYIETSNLDGETNLKIRKALERTWDLIDAEKGSDFKGVIECEHPNNSLYTFTGNLIVGKQTLPVSPNQILLRGCSLRNTEWIVGAVIFTGHETKVMMNAMDVPSKRSTLERRLDKLILLLFSILFLLCLTGAIGSGVFLNRKYWYLGLVSDVEQQYNPSNRFVVAILAFFTFVTLYSSIIPISLYVSIEMIKFIQSTQFINNDLNMYHRESNTCASARTSNLNEELGQIEYIFSDKTGTLTRNLMEFFKCSIGGVMYGTGITEIQRAAARRTGAPLGENKSSDDAIHEKGFNFDDRRLMRGGWRSEPNPETCKEFFRCLAICHTVLPEGEESPEKIVYQAASPDEAALVAAAKNFGFFFYRRSPTTIRVRESHVEKLGRIQEVEYEILNVLEFNSTRKRQSVICRYPNGRLVLYCKGADTVIYERMAERGNTVKDISREHLEKFGADGLRTLCLAYRDLDMNLYEAWNEKFIQAKSALRDREKKLDEVAELIEKDLILVGCTAIEDKLQEGVPTCIETLARAGLKIWVLTGDKLETAINIAYACSLISNDMKQFIISSDTKAIREVEDRGDPVETAEVIESWVREQLLASLIQAEDSERTRTGLELALVIDGRCLMHALDPDLRGTLLNLCLRCKAVVCCRVSPLQKAQVTSLIKDGAKKITLSIGDGANDVSMIQAAHVGVGISGQEGMQAVMASDFAIAQFRFLTDLLLVHGRWSYIRIAKVVSYFFYKNLSFTLTQFWFNCYTGFSGQRYYDDWFQSLYNVLFTALPVIVVGIFDKDVSARRSKQYPQLYMAGIKNSFFNWRVLAIWFISAIYQSLIFFYFPVSAGKSAQNSSGRLLGLWDMATVAFTCVVITVNLRLLMACSYLTVWHHVSVVSSIIAWFIFVLLYSGIRTALDRQENLYLVIFILLGTWYFWFSVLLVPIVSLLGDFLYQGLRRWFSPYDYEIIQEHDKYHHTSMPPDSDSNIEMMSMLENQPILSTEEQRRLAMAQLPRERSKHTGFSFDSPGFESFFAMQEGVASPHRSWDIARRASMQPRRKLSEGSSHSSRRSIF</sequence>
<organism evidence="1 2">
    <name type="scientific">Diphasiastrum complanatum</name>
    <name type="common">Issler's clubmoss</name>
    <name type="synonym">Lycopodium complanatum</name>
    <dbReference type="NCBI Taxonomy" id="34168"/>
    <lineage>
        <taxon>Eukaryota</taxon>
        <taxon>Viridiplantae</taxon>
        <taxon>Streptophyta</taxon>
        <taxon>Embryophyta</taxon>
        <taxon>Tracheophyta</taxon>
        <taxon>Lycopodiopsida</taxon>
        <taxon>Lycopodiales</taxon>
        <taxon>Lycopodiaceae</taxon>
        <taxon>Lycopodioideae</taxon>
        <taxon>Diphasiastrum</taxon>
    </lineage>
</organism>
<comment type="caution">
    <text evidence="1">The sequence shown here is derived from an EMBL/GenBank/DDBJ whole genome shotgun (WGS) entry which is preliminary data.</text>
</comment>
<accession>A0ACC2C8I7</accession>